<keyword evidence="4" id="KW-0862">Zinc</keyword>
<feature type="domain" description="RING-type" evidence="8">
    <location>
        <begin position="15"/>
        <end position="55"/>
    </location>
</feature>
<name>A0AAJ7PWE3_LATCA</name>
<feature type="coiled-coil region" evidence="7">
    <location>
        <begin position="250"/>
        <end position="299"/>
    </location>
</feature>
<keyword evidence="7" id="KW-0175">Coiled coil</keyword>
<feature type="domain" description="B box-type" evidence="9">
    <location>
        <begin position="152"/>
        <end position="192"/>
    </location>
</feature>
<evidence type="ECO:0000313" key="11">
    <source>
        <dbReference type="Proteomes" id="UP000694890"/>
    </source>
</evidence>
<dbReference type="InterPro" id="IPR003877">
    <property type="entry name" value="SPRY_dom"/>
</dbReference>
<evidence type="ECO:0000256" key="2">
    <source>
        <dbReference type="ARBA" id="ARBA00022723"/>
    </source>
</evidence>
<dbReference type="InterPro" id="IPR001841">
    <property type="entry name" value="Znf_RING"/>
</dbReference>
<sequence length="570" mass="64630">MSAASCLLSEDEFLCSICLDVFTDPVSTPCGHNYCKNCITQHWNTADQYLCPVCKKVFNIKPELHINTFISEMVAKFRKLNKSTQQKASSSSSEQQVAKPGEVSCDVCTGTKLKALKSCLVCLTSYCETHLEPHLTVSGLKRHQLMDPVENLEDRMCTKHDKPLELFCKTDQTCVCMLCSVLDHRTHEFVPLKEEYEGKKAELEKTEAEIQQMIQKRRLKIEEIKHSVKISKDDADREKAEGVQVFTALKESVDRGLNQLIKEMEEKQKTTEKQAEDLITELEQEISELMKRSTEVEQLSLSEDHLHLLQNFPSLKAAPPTKDWTEVRVRPPSYEGTVVRAVAVVRAESLQLLIEEVKRLSTEVELKMVNKEEKKLFEAELKRVQQYAVDVTLDPDTANPKLILSDDGKQVHCGDVKKNLPDNPERFKRYITVLGKQSFSSGRFYFEVQVKGKTKWKLGVARESIKRRGKITLSLKCGYWVICLRNESDYEALDDPSVRLSLKSGPEKVGVFVDYEEGLVSFYDVDAAALIYSFTGCSFTEKLYPFLSPGLNDGGKNSAPLIICPVNQTE</sequence>
<keyword evidence="3 6" id="KW-0863">Zinc-finger</keyword>
<evidence type="ECO:0000256" key="5">
    <source>
        <dbReference type="ARBA" id="ARBA00022859"/>
    </source>
</evidence>
<dbReference type="PROSITE" id="PS00518">
    <property type="entry name" value="ZF_RING_1"/>
    <property type="match status" value="1"/>
</dbReference>
<dbReference type="PROSITE" id="PS50089">
    <property type="entry name" value="ZF_RING_2"/>
    <property type="match status" value="1"/>
</dbReference>
<dbReference type="FunFam" id="2.60.120.920:FF:000004">
    <property type="entry name" value="Butyrophilin subfamily 1 member A1"/>
    <property type="match status" value="1"/>
</dbReference>
<keyword evidence="2" id="KW-0479">Metal-binding</keyword>
<evidence type="ECO:0000256" key="3">
    <source>
        <dbReference type="ARBA" id="ARBA00022771"/>
    </source>
</evidence>
<dbReference type="InterPro" id="IPR017907">
    <property type="entry name" value="Znf_RING_CS"/>
</dbReference>
<dbReference type="SMART" id="SM00336">
    <property type="entry name" value="BBOX"/>
    <property type="match status" value="1"/>
</dbReference>
<dbReference type="InterPro" id="IPR000315">
    <property type="entry name" value="Znf_B-box"/>
</dbReference>
<evidence type="ECO:0000259" key="8">
    <source>
        <dbReference type="PROSITE" id="PS50089"/>
    </source>
</evidence>
<dbReference type="SUPFAM" id="SSF57845">
    <property type="entry name" value="B-box zinc-binding domain"/>
    <property type="match status" value="1"/>
</dbReference>
<dbReference type="SUPFAM" id="SSF49899">
    <property type="entry name" value="Concanavalin A-like lectins/glucanases"/>
    <property type="match status" value="1"/>
</dbReference>
<dbReference type="Pfam" id="PF00622">
    <property type="entry name" value="SPRY"/>
    <property type="match status" value="1"/>
</dbReference>
<dbReference type="GeneID" id="108888716"/>
<dbReference type="Pfam" id="PF00643">
    <property type="entry name" value="zf-B_box"/>
    <property type="match status" value="1"/>
</dbReference>
<dbReference type="PANTHER" id="PTHR25465">
    <property type="entry name" value="B-BOX DOMAIN CONTAINING"/>
    <property type="match status" value="1"/>
</dbReference>
<dbReference type="InterPro" id="IPR013320">
    <property type="entry name" value="ConA-like_dom_sf"/>
</dbReference>
<evidence type="ECO:0000256" key="6">
    <source>
        <dbReference type="PROSITE-ProRule" id="PRU00024"/>
    </source>
</evidence>
<dbReference type="Gene3D" id="4.10.830.40">
    <property type="match status" value="1"/>
</dbReference>
<reference evidence="12" key="1">
    <citation type="submission" date="2025-08" db="UniProtKB">
        <authorList>
            <consortium name="RefSeq"/>
        </authorList>
    </citation>
    <scope>IDENTIFICATION</scope>
    <source>
        <tissue evidence="12">Brain</tissue>
    </source>
</reference>
<evidence type="ECO:0000259" key="10">
    <source>
        <dbReference type="PROSITE" id="PS50188"/>
    </source>
</evidence>
<dbReference type="InterPro" id="IPR043136">
    <property type="entry name" value="B30.2/SPRY_sf"/>
</dbReference>
<dbReference type="CDD" id="cd19769">
    <property type="entry name" value="Bbox2_TRIM16-like"/>
    <property type="match status" value="1"/>
</dbReference>
<gene>
    <name evidence="12" type="primary">LOC108888716</name>
</gene>
<keyword evidence="1" id="KW-0399">Innate immunity</keyword>
<dbReference type="AlphaFoldDB" id="A0AAJ7PWE3"/>
<dbReference type="PROSITE" id="PS50119">
    <property type="entry name" value="ZF_BBOX"/>
    <property type="match status" value="1"/>
</dbReference>
<dbReference type="SMART" id="SM00184">
    <property type="entry name" value="RING"/>
    <property type="match status" value="1"/>
</dbReference>
<dbReference type="Gene3D" id="2.60.120.920">
    <property type="match status" value="1"/>
</dbReference>
<dbReference type="InterPro" id="IPR003879">
    <property type="entry name" value="Butyrophylin_SPRY"/>
</dbReference>
<keyword evidence="5" id="KW-0391">Immunity</keyword>
<proteinExistence type="predicted"/>
<dbReference type="PRINTS" id="PR01407">
    <property type="entry name" value="BUTYPHLNCDUF"/>
</dbReference>
<dbReference type="Pfam" id="PF25600">
    <property type="entry name" value="TRIM_CC"/>
    <property type="match status" value="1"/>
</dbReference>
<dbReference type="PROSITE" id="PS50188">
    <property type="entry name" value="B302_SPRY"/>
    <property type="match status" value="1"/>
</dbReference>
<dbReference type="Proteomes" id="UP000694890">
    <property type="component" value="Linkage group LG5"/>
</dbReference>
<dbReference type="GO" id="GO:0008270">
    <property type="term" value="F:zinc ion binding"/>
    <property type="evidence" value="ECO:0007669"/>
    <property type="project" value="UniProtKB-KW"/>
</dbReference>
<evidence type="ECO:0000256" key="1">
    <source>
        <dbReference type="ARBA" id="ARBA00022588"/>
    </source>
</evidence>
<dbReference type="GO" id="GO:0045087">
    <property type="term" value="P:innate immune response"/>
    <property type="evidence" value="ECO:0007669"/>
    <property type="project" value="UniProtKB-KW"/>
</dbReference>
<dbReference type="SMART" id="SM00589">
    <property type="entry name" value="PRY"/>
    <property type="match status" value="1"/>
</dbReference>
<protein>
    <submittedName>
        <fullName evidence="12">E3 ubiquitin-protein ligase TRIM21-like</fullName>
    </submittedName>
</protein>
<feature type="domain" description="B30.2/SPRY" evidence="10">
    <location>
        <begin position="371"/>
        <end position="566"/>
    </location>
</feature>
<dbReference type="Gene3D" id="3.30.40.10">
    <property type="entry name" value="Zinc/RING finger domain, C3HC4 (zinc finger)"/>
    <property type="match status" value="1"/>
</dbReference>
<dbReference type="InterPro" id="IPR006574">
    <property type="entry name" value="PRY"/>
</dbReference>
<evidence type="ECO:0000256" key="4">
    <source>
        <dbReference type="ARBA" id="ARBA00022833"/>
    </source>
</evidence>
<dbReference type="KEGG" id="lcf:108888716"/>
<dbReference type="SMART" id="SM00449">
    <property type="entry name" value="SPRY"/>
    <property type="match status" value="1"/>
</dbReference>
<dbReference type="Pfam" id="PF13445">
    <property type="entry name" value="zf-RING_UBOX"/>
    <property type="match status" value="1"/>
</dbReference>
<organism evidence="11 12">
    <name type="scientific">Lates calcarifer</name>
    <name type="common">Barramundi</name>
    <name type="synonym">Holocentrus calcarifer</name>
    <dbReference type="NCBI Taxonomy" id="8187"/>
    <lineage>
        <taxon>Eukaryota</taxon>
        <taxon>Metazoa</taxon>
        <taxon>Chordata</taxon>
        <taxon>Craniata</taxon>
        <taxon>Vertebrata</taxon>
        <taxon>Euteleostomi</taxon>
        <taxon>Actinopterygii</taxon>
        <taxon>Neopterygii</taxon>
        <taxon>Teleostei</taxon>
        <taxon>Neoteleostei</taxon>
        <taxon>Acanthomorphata</taxon>
        <taxon>Carangaria</taxon>
        <taxon>Carangaria incertae sedis</taxon>
        <taxon>Centropomidae</taxon>
        <taxon>Lates</taxon>
    </lineage>
</organism>
<dbReference type="InterPro" id="IPR058030">
    <property type="entry name" value="TRIM8/14/16/25/29/45/65_CC"/>
</dbReference>
<dbReference type="InterPro" id="IPR027370">
    <property type="entry name" value="Znf-RING_euk"/>
</dbReference>
<dbReference type="PANTHER" id="PTHR25465:SF32">
    <property type="entry name" value="BLOODTHIRSTY-RELATED GENE FAMILY, MEMBER 16 ISOFORM X1-RELATED"/>
    <property type="match status" value="1"/>
</dbReference>
<dbReference type="InterPro" id="IPR051051">
    <property type="entry name" value="E3_ubiq-ligase_TRIM/RNF"/>
</dbReference>
<accession>A0AAJ7PWE3</accession>
<feature type="coiled-coil region" evidence="7">
    <location>
        <begin position="193"/>
        <end position="223"/>
    </location>
</feature>
<dbReference type="CDD" id="cd13733">
    <property type="entry name" value="SPRY_PRY_C-I_1"/>
    <property type="match status" value="1"/>
</dbReference>
<evidence type="ECO:0000259" key="9">
    <source>
        <dbReference type="PROSITE" id="PS50119"/>
    </source>
</evidence>
<dbReference type="SUPFAM" id="SSF57850">
    <property type="entry name" value="RING/U-box"/>
    <property type="match status" value="1"/>
</dbReference>
<dbReference type="Gene3D" id="3.30.160.60">
    <property type="entry name" value="Classic Zinc Finger"/>
    <property type="match status" value="1"/>
</dbReference>
<dbReference type="RefSeq" id="XP_018540342.1">
    <property type="nucleotide sequence ID" value="XM_018684826.2"/>
</dbReference>
<dbReference type="InterPro" id="IPR013083">
    <property type="entry name" value="Znf_RING/FYVE/PHD"/>
</dbReference>
<dbReference type="GO" id="GO:0005737">
    <property type="term" value="C:cytoplasm"/>
    <property type="evidence" value="ECO:0007669"/>
    <property type="project" value="UniProtKB-ARBA"/>
</dbReference>
<dbReference type="InterPro" id="IPR001870">
    <property type="entry name" value="B30.2/SPRY"/>
</dbReference>
<dbReference type="Pfam" id="PF13765">
    <property type="entry name" value="PRY"/>
    <property type="match status" value="1"/>
</dbReference>
<evidence type="ECO:0000313" key="12">
    <source>
        <dbReference type="RefSeq" id="XP_018540342.1"/>
    </source>
</evidence>
<evidence type="ECO:0000256" key="7">
    <source>
        <dbReference type="SAM" id="Coils"/>
    </source>
</evidence>